<keyword evidence="3" id="KW-0238">DNA-binding</keyword>
<keyword evidence="4" id="KW-0804">Transcription</keyword>
<evidence type="ECO:0000256" key="1">
    <source>
        <dbReference type="ARBA" id="ARBA00006079"/>
    </source>
</evidence>
<proteinExistence type="inferred from homology"/>
<keyword evidence="9" id="KW-1185">Reference proteome</keyword>
<dbReference type="InterPro" id="IPR047229">
    <property type="entry name" value="NFIL3-like"/>
</dbReference>
<dbReference type="SMART" id="SM00338">
    <property type="entry name" value="BRLZ"/>
    <property type="match status" value="1"/>
</dbReference>
<dbReference type="Pfam" id="PF07716">
    <property type="entry name" value="bZIP_2"/>
    <property type="match status" value="1"/>
</dbReference>
<evidence type="ECO:0000313" key="9">
    <source>
        <dbReference type="Proteomes" id="UP000694403"/>
    </source>
</evidence>
<dbReference type="PROSITE" id="PS00036">
    <property type="entry name" value="BZIP_BASIC"/>
    <property type="match status" value="1"/>
</dbReference>
<reference evidence="8" key="1">
    <citation type="submission" date="2025-08" db="UniProtKB">
        <authorList>
            <consortium name="Ensembl"/>
        </authorList>
    </citation>
    <scope>IDENTIFICATION</scope>
</reference>
<accession>A0A8C3T1V2</accession>
<evidence type="ECO:0000313" key="8">
    <source>
        <dbReference type="Ensembl" id="ENSCSRP00000022216.1"/>
    </source>
</evidence>
<protein>
    <recommendedName>
        <fullName evidence="7">BZIP domain-containing protein</fullName>
    </recommendedName>
</protein>
<dbReference type="AlphaFoldDB" id="A0A8C3T1V2"/>
<dbReference type="GO" id="GO:0005634">
    <property type="term" value="C:nucleus"/>
    <property type="evidence" value="ECO:0007669"/>
    <property type="project" value="InterPro"/>
</dbReference>
<feature type="domain" description="BZIP" evidence="7">
    <location>
        <begin position="59"/>
        <end position="109"/>
    </location>
</feature>
<reference evidence="8" key="2">
    <citation type="submission" date="2025-09" db="UniProtKB">
        <authorList>
            <consortium name="Ensembl"/>
        </authorList>
    </citation>
    <scope>IDENTIFICATION</scope>
</reference>
<dbReference type="SUPFAM" id="SSF57959">
    <property type="entry name" value="Leucine zipper domain"/>
    <property type="match status" value="1"/>
</dbReference>
<evidence type="ECO:0000256" key="4">
    <source>
        <dbReference type="ARBA" id="ARBA00023163"/>
    </source>
</evidence>
<dbReference type="InterPro" id="IPR004827">
    <property type="entry name" value="bZIP"/>
</dbReference>
<evidence type="ECO:0000256" key="6">
    <source>
        <dbReference type="SAM" id="MobiDB-lite"/>
    </source>
</evidence>
<comment type="similarity">
    <text evidence="1">Belongs to the bZIP family. NFIL3 subfamily.</text>
</comment>
<evidence type="ECO:0000256" key="2">
    <source>
        <dbReference type="ARBA" id="ARBA00023015"/>
    </source>
</evidence>
<dbReference type="GO" id="GO:0003700">
    <property type="term" value="F:DNA-binding transcription factor activity"/>
    <property type="evidence" value="ECO:0007669"/>
    <property type="project" value="InterPro"/>
</dbReference>
<dbReference type="PANTHER" id="PTHR15284">
    <property type="entry name" value="NUCLEAR FACTOR INTERLEUKIN-3-REGULATED PROTEIN"/>
    <property type="match status" value="1"/>
</dbReference>
<dbReference type="GO" id="GO:0003677">
    <property type="term" value="F:DNA binding"/>
    <property type="evidence" value="ECO:0007669"/>
    <property type="project" value="UniProtKB-KW"/>
</dbReference>
<sequence length="396" mass="44511">VRPRRMQTVAVSDAMESFMAPLSTLSELGLHPGKNKLLHGKASGPSRRKREFMPDEKKDTMYWEKRRKNNEAAKRSREKRRLNDFAMESQLAAISEENALLRAELLALKLHFGLVSPDVYAHQAGSLQDFLGICLRGHKAAAPFLEVEPLTRDGCFRTNGVGPRMVEPTEFAYKGLTPPSSDPKQIPLGTQYDLNPHQPKKLESAFKCTLCPPYLNYHFLEKYTCRFPLLDNAHFLATSPSMAEAGQQGAKSTLDEDDEQQVPKISPLPHGSQLCPAEDPSRGRSYSALPHKLRIKTKALSSWEESAIFTPLASWSLSSLKWTETASTTPTSTCLMQAQDKCGRQREIADYLRRMLFNHVSSVFPLSLHSSNPWDCLCVRGWEVGPQASWVRRTGR</sequence>
<dbReference type="PANTHER" id="PTHR15284:SF7">
    <property type="entry name" value="NFIL3 LIKE PROTEIN"/>
    <property type="match status" value="1"/>
</dbReference>
<evidence type="ECO:0000256" key="5">
    <source>
        <dbReference type="ARBA" id="ARBA00023242"/>
    </source>
</evidence>
<dbReference type="FunFam" id="1.20.5.170:FF:000025">
    <property type="entry name" value="nuclear factor interleukin-3-regulated protein-like"/>
    <property type="match status" value="1"/>
</dbReference>
<dbReference type="GO" id="GO:0007623">
    <property type="term" value="P:circadian rhythm"/>
    <property type="evidence" value="ECO:0007669"/>
    <property type="project" value="InterPro"/>
</dbReference>
<name>A0A8C3T1V2_CHESE</name>
<feature type="region of interest" description="Disordered" evidence="6">
    <location>
        <begin position="244"/>
        <end position="285"/>
    </location>
</feature>
<dbReference type="PROSITE" id="PS50217">
    <property type="entry name" value="BZIP"/>
    <property type="match status" value="1"/>
</dbReference>
<keyword evidence="5" id="KW-0539">Nucleus</keyword>
<dbReference type="InterPro" id="IPR047106">
    <property type="entry name" value="NFIL3-like_bZIP"/>
</dbReference>
<organism evidence="8 9">
    <name type="scientific">Chelydra serpentina</name>
    <name type="common">Snapping turtle</name>
    <name type="synonym">Testudo serpentina</name>
    <dbReference type="NCBI Taxonomy" id="8475"/>
    <lineage>
        <taxon>Eukaryota</taxon>
        <taxon>Metazoa</taxon>
        <taxon>Chordata</taxon>
        <taxon>Craniata</taxon>
        <taxon>Vertebrata</taxon>
        <taxon>Euteleostomi</taxon>
        <taxon>Archelosauria</taxon>
        <taxon>Testudinata</taxon>
        <taxon>Testudines</taxon>
        <taxon>Cryptodira</taxon>
        <taxon>Durocryptodira</taxon>
        <taxon>Americhelydia</taxon>
        <taxon>Chelydroidea</taxon>
        <taxon>Chelydridae</taxon>
        <taxon>Chelydra</taxon>
    </lineage>
</organism>
<dbReference type="Pfam" id="PF06529">
    <property type="entry name" value="Vert_IL3-reg_TF"/>
    <property type="match status" value="1"/>
</dbReference>
<dbReference type="Gene3D" id="1.20.5.170">
    <property type="match status" value="1"/>
</dbReference>
<dbReference type="Proteomes" id="UP000694403">
    <property type="component" value="Unplaced"/>
</dbReference>
<dbReference type="InterPro" id="IPR046347">
    <property type="entry name" value="bZIP_sf"/>
</dbReference>
<evidence type="ECO:0000256" key="3">
    <source>
        <dbReference type="ARBA" id="ARBA00023125"/>
    </source>
</evidence>
<dbReference type="InterPro" id="IPR010533">
    <property type="entry name" value="Vert_IL3-reg_TF"/>
</dbReference>
<dbReference type="CDD" id="cd14694">
    <property type="entry name" value="bZIP_NFIL3"/>
    <property type="match status" value="1"/>
</dbReference>
<keyword evidence="2" id="KW-0805">Transcription regulation</keyword>
<feature type="region of interest" description="Disordered" evidence="6">
    <location>
        <begin position="30"/>
        <end position="52"/>
    </location>
</feature>
<dbReference type="Ensembl" id="ENSCSRT00000023193.1">
    <property type="protein sequence ID" value="ENSCSRP00000022216.1"/>
    <property type="gene ID" value="ENSCSRG00000016739.1"/>
</dbReference>
<evidence type="ECO:0000259" key="7">
    <source>
        <dbReference type="PROSITE" id="PS50217"/>
    </source>
</evidence>
<dbReference type="GO" id="GO:0006351">
    <property type="term" value="P:DNA-templated transcription"/>
    <property type="evidence" value="ECO:0007669"/>
    <property type="project" value="InterPro"/>
</dbReference>